<keyword evidence="3" id="KW-1185">Reference proteome</keyword>
<dbReference type="EMBL" id="JXTC01000173">
    <property type="protein sequence ID" value="PON83763.1"/>
    <property type="molecule type" value="Genomic_DNA"/>
</dbReference>
<organism evidence="2 3">
    <name type="scientific">Trema orientale</name>
    <name type="common">Charcoal tree</name>
    <name type="synonym">Celtis orientalis</name>
    <dbReference type="NCBI Taxonomy" id="63057"/>
    <lineage>
        <taxon>Eukaryota</taxon>
        <taxon>Viridiplantae</taxon>
        <taxon>Streptophyta</taxon>
        <taxon>Embryophyta</taxon>
        <taxon>Tracheophyta</taxon>
        <taxon>Spermatophyta</taxon>
        <taxon>Magnoliopsida</taxon>
        <taxon>eudicotyledons</taxon>
        <taxon>Gunneridae</taxon>
        <taxon>Pentapetalae</taxon>
        <taxon>rosids</taxon>
        <taxon>fabids</taxon>
        <taxon>Rosales</taxon>
        <taxon>Cannabaceae</taxon>
        <taxon>Trema</taxon>
    </lineage>
</organism>
<sequence length="113" mass="12834">MEEDNEGGRSRGGGGSQYKATEIGIEEEEEDSEEVELNLGLSLGGRKQCVKEEQAHPIFFNRQNYALMRDQNDDEMMVFLPPALYPALMWTSLLPTESKVSNLISRIMERTLH</sequence>
<protein>
    <submittedName>
        <fullName evidence="2">Uncharacterized protein</fullName>
    </submittedName>
</protein>
<evidence type="ECO:0000313" key="2">
    <source>
        <dbReference type="EMBL" id="PON83763.1"/>
    </source>
</evidence>
<dbReference type="AlphaFoldDB" id="A0A2P5EE07"/>
<dbReference type="InParanoid" id="A0A2P5EE07"/>
<dbReference type="Proteomes" id="UP000237000">
    <property type="component" value="Unassembled WGS sequence"/>
</dbReference>
<evidence type="ECO:0000313" key="3">
    <source>
        <dbReference type="Proteomes" id="UP000237000"/>
    </source>
</evidence>
<evidence type="ECO:0000256" key="1">
    <source>
        <dbReference type="SAM" id="MobiDB-lite"/>
    </source>
</evidence>
<feature type="region of interest" description="Disordered" evidence="1">
    <location>
        <begin position="1"/>
        <end position="33"/>
    </location>
</feature>
<reference evidence="3" key="1">
    <citation type="submission" date="2016-06" db="EMBL/GenBank/DDBJ databases">
        <title>Parallel loss of symbiosis genes in relatives of nitrogen-fixing non-legume Parasponia.</title>
        <authorList>
            <person name="Van Velzen R."/>
            <person name="Holmer R."/>
            <person name="Bu F."/>
            <person name="Rutten L."/>
            <person name="Van Zeijl A."/>
            <person name="Liu W."/>
            <person name="Santuari L."/>
            <person name="Cao Q."/>
            <person name="Sharma T."/>
            <person name="Shen D."/>
            <person name="Roswanjaya Y."/>
            <person name="Wardhani T."/>
            <person name="Kalhor M.S."/>
            <person name="Jansen J."/>
            <person name="Van den Hoogen J."/>
            <person name="Gungor B."/>
            <person name="Hartog M."/>
            <person name="Hontelez J."/>
            <person name="Verver J."/>
            <person name="Yang W.-C."/>
            <person name="Schijlen E."/>
            <person name="Repin R."/>
            <person name="Schilthuizen M."/>
            <person name="Schranz E."/>
            <person name="Heidstra R."/>
            <person name="Miyata K."/>
            <person name="Fedorova E."/>
            <person name="Kohlen W."/>
            <person name="Bisseling T."/>
            <person name="Smit S."/>
            <person name="Geurts R."/>
        </authorList>
    </citation>
    <scope>NUCLEOTIDE SEQUENCE [LARGE SCALE GENOMIC DNA]</scope>
    <source>
        <strain evidence="3">cv. RG33-2</strain>
    </source>
</reference>
<name>A0A2P5EE07_TREOI</name>
<gene>
    <name evidence="2" type="ORF">TorRG33x02_204300</name>
</gene>
<comment type="caution">
    <text evidence="2">The sequence shown here is derived from an EMBL/GenBank/DDBJ whole genome shotgun (WGS) entry which is preliminary data.</text>
</comment>
<feature type="compositionally biased region" description="Acidic residues" evidence="1">
    <location>
        <begin position="24"/>
        <end position="33"/>
    </location>
</feature>
<proteinExistence type="predicted"/>
<accession>A0A2P5EE07</accession>